<dbReference type="PANTHER" id="PTHR37302">
    <property type="entry name" value="SLR1116 PROTEIN"/>
    <property type="match status" value="1"/>
</dbReference>
<evidence type="ECO:0000256" key="2">
    <source>
        <dbReference type="ARBA" id="ARBA00022723"/>
    </source>
</evidence>
<evidence type="ECO:0000313" key="6">
    <source>
        <dbReference type="Proteomes" id="UP000254875"/>
    </source>
</evidence>
<feature type="binding site" evidence="3">
    <location>
        <position position="180"/>
    </location>
    <ligand>
        <name>a divalent metal cation</name>
        <dbReference type="ChEBI" id="CHEBI:60240"/>
    </ligand>
</feature>
<accession>A0A370N8Y4</accession>
<evidence type="ECO:0000256" key="3">
    <source>
        <dbReference type="PIRSR" id="PIRSR607837-1"/>
    </source>
</evidence>
<dbReference type="Gene3D" id="1.20.120.450">
    <property type="entry name" value="dinb family like domain"/>
    <property type="match status" value="1"/>
</dbReference>
<feature type="region of interest" description="Disordered" evidence="4">
    <location>
        <begin position="1"/>
        <end position="42"/>
    </location>
</feature>
<proteinExistence type="inferred from homology"/>
<evidence type="ECO:0000256" key="4">
    <source>
        <dbReference type="SAM" id="MobiDB-lite"/>
    </source>
</evidence>
<reference evidence="6" key="1">
    <citation type="submission" date="2018-05" db="EMBL/GenBank/DDBJ databases">
        <authorList>
            <person name="Feng T."/>
        </authorList>
    </citation>
    <scope>NUCLEOTIDE SEQUENCE [LARGE SCALE GENOMIC DNA]</scope>
    <source>
        <strain evidence="6">S27</strain>
    </source>
</reference>
<dbReference type="Proteomes" id="UP000254875">
    <property type="component" value="Unassembled WGS sequence"/>
</dbReference>
<dbReference type="AlphaFoldDB" id="A0A370N8Y4"/>
<dbReference type="InterPro" id="IPR034660">
    <property type="entry name" value="DinB/YfiT-like"/>
</dbReference>
<dbReference type="PANTHER" id="PTHR37302:SF3">
    <property type="entry name" value="DAMAGE-INDUCIBLE PROTEIN DINB"/>
    <property type="match status" value="1"/>
</dbReference>
<sequence length="232" mass="25932">MARHAPSDATLSELRLRSPRLASRKQHDPPSSETDVTASDAPHINPLSSHYTAMARNNAWSNLRLYRACLTLTDEAFAERRVSFFPSLQLTLNHILLVDRYYFDALVDGGKGLTIFDDELPYPRAADLWDAQAESDRQLLAFCESLTDDALQRDVRIDRGPAVGVQHENIGSVLPHVFVHQIHHRGQAHAMLSGTATAPPQLDEFFLAADAPLRELDLHELANLRRPSGLTR</sequence>
<protein>
    <submittedName>
        <fullName evidence="5">Damage-inducible protein DinB</fullName>
    </submittedName>
</protein>
<dbReference type="Pfam" id="PF05163">
    <property type="entry name" value="DinB"/>
    <property type="match status" value="1"/>
</dbReference>
<name>A0A370N8Y4_9BURK</name>
<dbReference type="EMBL" id="QHKS01000008">
    <property type="protein sequence ID" value="RDK02047.1"/>
    <property type="molecule type" value="Genomic_DNA"/>
</dbReference>
<comment type="caution">
    <text evidence="5">The sequence shown here is derived from an EMBL/GenBank/DDBJ whole genome shotgun (WGS) entry which is preliminary data.</text>
</comment>
<comment type="similarity">
    <text evidence="1">Belongs to the DinB family.</text>
</comment>
<feature type="binding site" evidence="3">
    <location>
        <position position="184"/>
    </location>
    <ligand>
        <name>a divalent metal cation</name>
        <dbReference type="ChEBI" id="CHEBI:60240"/>
    </ligand>
</feature>
<evidence type="ECO:0000256" key="1">
    <source>
        <dbReference type="ARBA" id="ARBA00008635"/>
    </source>
</evidence>
<gene>
    <name evidence="5" type="ORF">DLM46_13950</name>
</gene>
<dbReference type="InterPro" id="IPR007837">
    <property type="entry name" value="DinB"/>
</dbReference>
<dbReference type="OrthoDB" id="9807509at2"/>
<keyword evidence="6" id="KW-1185">Reference proteome</keyword>
<feature type="binding site" evidence="3">
    <location>
        <position position="94"/>
    </location>
    <ligand>
        <name>a divalent metal cation</name>
        <dbReference type="ChEBI" id="CHEBI:60240"/>
    </ligand>
</feature>
<evidence type="ECO:0000313" key="5">
    <source>
        <dbReference type="EMBL" id="RDK02047.1"/>
    </source>
</evidence>
<organism evidence="5 6">
    <name type="scientific">Paraburkholderia lacunae</name>
    <dbReference type="NCBI Taxonomy" id="2211104"/>
    <lineage>
        <taxon>Bacteria</taxon>
        <taxon>Pseudomonadati</taxon>
        <taxon>Pseudomonadota</taxon>
        <taxon>Betaproteobacteria</taxon>
        <taxon>Burkholderiales</taxon>
        <taxon>Burkholderiaceae</taxon>
        <taxon>Paraburkholderia</taxon>
    </lineage>
</organism>
<dbReference type="SUPFAM" id="SSF109854">
    <property type="entry name" value="DinB/YfiT-like putative metalloenzymes"/>
    <property type="match status" value="1"/>
</dbReference>
<dbReference type="GO" id="GO:0046872">
    <property type="term" value="F:metal ion binding"/>
    <property type="evidence" value="ECO:0007669"/>
    <property type="project" value="UniProtKB-KW"/>
</dbReference>
<keyword evidence="2 3" id="KW-0479">Metal-binding</keyword>